<dbReference type="Proteomes" id="UP000504610">
    <property type="component" value="Chromosome 2"/>
</dbReference>
<keyword evidence="2" id="KW-1185">Reference proteome</keyword>
<feature type="region of interest" description="Disordered" evidence="1">
    <location>
        <begin position="40"/>
        <end position="76"/>
    </location>
</feature>
<organism evidence="2 3">
    <name type="scientific">Raphanus sativus</name>
    <name type="common">Radish</name>
    <name type="synonym">Raphanus raphanistrum var. sativus</name>
    <dbReference type="NCBI Taxonomy" id="3726"/>
    <lineage>
        <taxon>Eukaryota</taxon>
        <taxon>Viridiplantae</taxon>
        <taxon>Streptophyta</taxon>
        <taxon>Embryophyta</taxon>
        <taxon>Tracheophyta</taxon>
        <taxon>Spermatophyta</taxon>
        <taxon>Magnoliopsida</taxon>
        <taxon>eudicotyledons</taxon>
        <taxon>Gunneridae</taxon>
        <taxon>Pentapetalae</taxon>
        <taxon>rosids</taxon>
        <taxon>malvids</taxon>
        <taxon>Brassicales</taxon>
        <taxon>Brassicaceae</taxon>
        <taxon>Brassiceae</taxon>
        <taxon>Raphanus</taxon>
    </lineage>
</organism>
<evidence type="ECO:0000313" key="2">
    <source>
        <dbReference type="Proteomes" id="UP000504610"/>
    </source>
</evidence>
<dbReference type="OrthoDB" id="1649103at2759"/>
<protein>
    <submittedName>
        <fullName evidence="3">Uncharacterized protein LOC108840579</fullName>
    </submittedName>
</protein>
<dbReference type="KEGG" id="rsz:108840579"/>
<accession>A0A9W3C8H5</accession>
<proteinExistence type="predicted"/>
<name>A0A9W3C8H5_RAPSA</name>
<dbReference type="AlphaFoldDB" id="A0A9W3C8H5"/>
<evidence type="ECO:0000313" key="3">
    <source>
        <dbReference type="RefSeq" id="XP_056847867.1"/>
    </source>
</evidence>
<dbReference type="GeneID" id="108840579"/>
<dbReference type="RefSeq" id="XP_056847867.1">
    <property type="nucleotide sequence ID" value="XM_056991887.1"/>
</dbReference>
<gene>
    <name evidence="3" type="primary">LOC108840579</name>
</gene>
<sequence length="140" mass="15519">MSLTVLTLNFKLSNYFLKTMTTRREAEAWSEMEAIARKMVEEVETESSGSSEAETESPRSVGRWGAAAATITGKTSKERVHSQVLKIREEDLCVLVEARAASPDNRRYVNPRRLSLFLISRPSLPCSPLSGKVSSVNAVQ</sequence>
<reference evidence="2" key="1">
    <citation type="journal article" date="2019" name="Database">
        <title>The radish genome database (RadishGD): an integrated information resource for radish genomics.</title>
        <authorList>
            <person name="Yu H.J."/>
            <person name="Baek S."/>
            <person name="Lee Y.J."/>
            <person name="Cho A."/>
            <person name="Mun J.H."/>
        </authorList>
    </citation>
    <scope>NUCLEOTIDE SEQUENCE [LARGE SCALE GENOMIC DNA]</scope>
    <source>
        <strain evidence="2">cv. WK10039</strain>
    </source>
</reference>
<evidence type="ECO:0000256" key="1">
    <source>
        <dbReference type="SAM" id="MobiDB-lite"/>
    </source>
</evidence>
<reference evidence="3" key="2">
    <citation type="submission" date="2025-08" db="UniProtKB">
        <authorList>
            <consortium name="RefSeq"/>
        </authorList>
    </citation>
    <scope>IDENTIFICATION</scope>
    <source>
        <tissue evidence="3">Leaf</tissue>
    </source>
</reference>